<dbReference type="RefSeq" id="XP_001709312.1">
    <property type="nucleotide sequence ID" value="XM_001709260.1"/>
</dbReference>
<reference evidence="1 2" key="1">
    <citation type="journal article" date="2007" name="Science">
        <title>Genomic minimalism in the early diverging intestinal parasite Giardia lamblia.</title>
        <authorList>
            <person name="Morrison H.G."/>
            <person name="McArthur A.G."/>
            <person name="Gillin F.D."/>
            <person name="Aley S.B."/>
            <person name="Adam R.D."/>
            <person name="Olsen G.J."/>
            <person name="Best A.A."/>
            <person name="Cande W.Z."/>
            <person name="Chen F."/>
            <person name="Cipriano M.J."/>
            <person name="Davids B.J."/>
            <person name="Dawson S.C."/>
            <person name="Elmendorf H.G."/>
            <person name="Hehl A.B."/>
            <person name="Holder M.E."/>
            <person name="Huse S.M."/>
            <person name="Kim U.U."/>
            <person name="Lasek-Nesselquist E."/>
            <person name="Manning G."/>
            <person name="Nigam A."/>
            <person name="Nixon J.E."/>
            <person name="Palm D."/>
            <person name="Passamaneck N.E."/>
            <person name="Prabhu A."/>
            <person name="Reich C.I."/>
            <person name="Reiner D.S."/>
            <person name="Samuelson J."/>
            <person name="Svard S.G."/>
            <person name="Sogin M.L."/>
        </authorList>
    </citation>
    <scope>NUCLEOTIDE SEQUENCE [LARGE SCALE GENOMIC DNA]</scope>
    <source>
        <strain evidence="1 2">WB C6</strain>
    </source>
</reference>
<evidence type="ECO:0000313" key="1">
    <source>
        <dbReference type="EMBL" id="KAE8305102.1"/>
    </source>
</evidence>
<dbReference type="PROSITE" id="PS50088">
    <property type="entry name" value="ANK_REPEAT"/>
    <property type="match status" value="2"/>
</dbReference>
<dbReference type="InterPro" id="IPR036770">
    <property type="entry name" value="Ankyrin_rpt-contain_sf"/>
</dbReference>
<comment type="caution">
    <text evidence="1">The sequence shown here is derived from an EMBL/GenBank/DDBJ whole genome shotgun (WGS) entry which is preliminary data.</text>
</comment>
<dbReference type="SMART" id="SM00248">
    <property type="entry name" value="ANK"/>
    <property type="match status" value="18"/>
</dbReference>
<dbReference type="HOGENOM" id="CLU_323011_0_0_1"/>
<dbReference type="PANTHER" id="PTHR24120">
    <property type="entry name" value="GH07239P"/>
    <property type="match status" value="1"/>
</dbReference>
<dbReference type="PANTHER" id="PTHR24120:SF4">
    <property type="entry name" value="GH07239P"/>
    <property type="match status" value="1"/>
</dbReference>
<dbReference type="Pfam" id="PF12796">
    <property type="entry name" value="Ank_2"/>
    <property type="match status" value="8"/>
</dbReference>
<dbReference type="Proteomes" id="UP000001548">
    <property type="component" value="Unassembled WGS sequence"/>
</dbReference>
<dbReference type="STRING" id="184922.A8B5V3"/>
<dbReference type="InterPro" id="IPR013083">
    <property type="entry name" value="Znf_RING/FYVE/PHD"/>
</dbReference>
<accession>A8B5V3</accession>
<dbReference type="AlphaFoldDB" id="A8B5V3"/>
<dbReference type="OMA" id="MHASEAN"/>
<dbReference type="PROSITE" id="PS50089">
    <property type="entry name" value="ZF_RING_2"/>
    <property type="match status" value="1"/>
</dbReference>
<organism evidence="1 2">
    <name type="scientific">Giardia intestinalis (strain ATCC 50803 / WB clone C6)</name>
    <name type="common">Giardia lamblia</name>
    <dbReference type="NCBI Taxonomy" id="184922"/>
    <lineage>
        <taxon>Eukaryota</taxon>
        <taxon>Metamonada</taxon>
        <taxon>Diplomonadida</taxon>
        <taxon>Hexamitidae</taxon>
        <taxon>Giardiinae</taxon>
        <taxon>Giardia</taxon>
    </lineage>
</organism>
<evidence type="ECO:0000313" key="2">
    <source>
        <dbReference type="Proteomes" id="UP000001548"/>
    </source>
</evidence>
<gene>
    <name evidence="1" type="ORF">GL50803_0089845</name>
</gene>
<dbReference type="InterPro" id="IPR002110">
    <property type="entry name" value="Ankyrin_rpt"/>
</dbReference>
<dbReference type="InterPro" id="IPR001841">
    <property type="entry name" value="Znf_RING"/>
</dbReference>
<dbReference type="SUPFAM" id="SSF48403">
    <property type="entry name" value="Ankyrin repeat"/>
    <property type="match status" value="3"/>
</dbReference>
<dbReference type="Gene3D" id="1.25.40.20">
    <property type="entry name" value="Ankyrin repeat-containing domain"/>
    <property type="match status" value="5"/>
</dbReference>
<sequence>MSELIDAAERGDVNGVMQHIDQVGRRTPGGKTALMCAAANNHPGCVEILVSKEACFQDAEGWTALIYAVMNNYIDCAKLLLVETGLTMANRWDQFSSGTTALMVAATYGYDELVRILMAYEAGMIDSSDSTALIYAIREGYVVSPGHMRSIELLAELEHGIKGGCGMTALMHAAMYNRPTAIRFLRTRENSFRNDEGWTALMYATYSNNIDCVRLLLCEAGAQTSSDWDFYKPGTTALMIAASRGLTHIVHLLKPYEQGLQDTAGHTASWHAQYSAHNTQDEEVSEGHLHVLSLLGDELGDRIPPPSPDGLTLFEAAISGSIDLVQSRIDEAGQQDLSGCTALMRSAHYGYTAIVSLLLNKEQRLQDCDGLTALHYAVLADNKACAKLLTSELDIRDKTYRTPLDFGVLHRRDDLVMSLLDDLKEADEAPLDTALRLDHTYCAAFLLAKRAKLNYTHGYTMLMVGAVMRDEVLLSRFIYQRGMRDSNGWTALMHVALSGHTDYLGYFFAEEAGLQSTERLHFRRPYWKGTTALMIASAMGHSDIAEKLAEVELGYLNQSKETALMHASEANKINCARLLLKEAGRRDHNGQTALMKAARKGNIKIIDLLITLEGKIQDQNGQTSLMHAASKGHINAIKHLTTEIGVCDNTGWTALMYAALNGHDKAVNYLSSEVGMKSTDYCMMHPSGTTALMIAAAAGKDCIIEKLVASESGMFDSNGNCALFLALKHGHRKCSLLLLSEACISDPSGKLCFTKLREFYQMNQDTEEAFAACYESIRDDLTNTVFLSITRKFSTRLLAALLSHREYQELSCAFPGFLELLWAAILGESENSLDELDDHFYKLEESHSENACIVCMSRQPDCVLLPCRHLVICSFCTDKIYTVESIWKCPYCRALIENMFVLQESDL</sequence>
<name>A8B5V3_GIAIC</name>
<dbReference type="Pfam" id="PF13920">
    <property type="entry name" value="zf-C3HC4_3"/>
    <property type="match status" value="1"/>
</dbReference>
<protein>
    <submittedName>
        <fullName evidence="1">Ankyrin repeat protein 2</fullName>
    </submittedName>
</protein>
<proteinExistence type="predicted"/>
<dbReference type="KEGG" id="gla:GL50803_0089845"/>
<dbReference type="PROSITE" id="PS50297">
    <property type="entry name" value="ANK_REP_REGION"/>
    <property type="match status" value="1"/>
</dbReference>
<dbReference type="SUPFAM" id="SSF57850">
    <property type="entry name" value="RING/U-box"/>
    <property type="match status" value="1"/>
</dbReference>
<dbReference type="EMBL" id="AACB03000001">
    <property type="protein sequence ID" value="KAE8305102.1"/>
    <property type="molecule type" value="Genomic_DNA"/>
</dbReference>
<keyword evidence="2" id="KW-1185">Reference proteome</keyword>
<dbReference type="VEuPathDB" id="GiardiaDB:GL50803_89845"/>
<dbReference type="GeneID" id="5702235"/>
<dbReference type="Gene3D" id="3.30.40.10">
    <property type="entry name" value="Zinc/RING finger domain, C3HC4 (zinc finger)"/>
    <property type="match status" value="1"/>
</dbReference>